<dbReference type="SUPFAM" id="SSF102114">
    <property type="entry name" value="Radical SAM enzymes"/>
    <property type="match status" value="1"/>
</dbReference>
<dbReference type="AlphaFoldDB" id="A0A1A6AMP8"/>
<dbReference type="PROSITE" id="PS51918">
    <property type="entry name" value="RADICAL_SAM"/>
    <property type="match status" value="1"/>
</dbReference>
<evidence type="ECO:0000256" key="1">
    <source>
        <dbReference type="ARBA" id="ARBA00022691"/>
    </source>
</evidence>
<keyword evidence="1" id="KW-0949">S-adenosyl-L-methionine</keyword>
<dbReference type="CDD" id="cd01335">
    <property type="entry name" value="Radical_SAM"/>
    <property type="match status" value="1"/>
</dbReference>
<dbReference type="SFLD" id="SFLDG01100">
    <property type="entry name" value="methyltransferase_(Class_D)"/>
    <property type="match status" value="1"/>
</dbReference>
<dbReference type="PATRIC" id="fig|1353534.3.peg.3103"/>
<evidence type="ECO:0000256" key="4">
    <source>
        <dbReference type="ARBA" id="ARBA00023014"/>
    </source>
</evidence>
<dbReference type="EC" id="4.1.99.18" evidence="6"/>
<dbReference type="SFLD" id="SFLDG01067">
    <property type="entry name" value="SPASM/twitch_domain_containing"/>
    <property type="match status" value="1"/>
</dbReference>
<evidence type="ECO:0000259" key="5">
    <source>
        <dbReference type="PROSITE" id="PS51918"/>
    </source>
</evidence>
<evidence type="ECO:0000256" key="3">
    <source>
        <dbReference type="ARBA" id="ARBA00023004"/>
    </source>
</evidence>
<dbReference type="RefSeq" id="WP_065079178.1">
    <property type="nucleotide sequence ID" value="NZ_LROS01000043.1"/>
</dbReference>
<dbReference type="EMBL" id="LROS01000043">
    <property type="protein sequence ID" value="OBR91298.1"/>
    <property type="molecule type" value="Genomic_DNA"/>
</dbReference>
<keyword evidence="2" id="KW-0479">Metal-binding</keyword>
<protein>
    <submittedName>
        <fullName evidence="6">Cyclic pyranopterin monophosphate synthase 1</fullName>
        <ecNumber evidence="6">4.1.99.18</ecNumber>
    </submittedName>
</protein>
<dbReference type="PANTHER" id="PTHR43306:SF1">
    <property type="entry name" value="7,8-DIHYDRO-6-HYDROXYMETHYLPTERIN DIMETHYLTRANSFERASE"/>
    <property type="match status" value="1"/>
</dbReference>
<dbReference type="Gene3D" id="3.20.20.70">
    <property type="entry name" value="Aldolase class I"/>
    <property type="match status" value="1"/>
</dbReference>
<dbReference type="SFLD" id="SFLDS00029">
    <property type="entry name" value="Radical_SAM"/>
    <property type="match status" value="1"/>
</dbReference>
<gene>
    <name evidence="6" type="primary">moaA1</name>
    <name evidence="6" type="ORF">CLRAG_30600</name>
</gene>
<keyword evidence="7" id="KW-1185">Reference proteome</keyword>
<dbReference type="Proteomes" id="UP000093954">
    <property type="component" value="Unassembled WGS sequence"/>
</dbReference>
<keyword evidence="6" id="KW-0456">Lyase</keyword>
<dbReference type="InterPro" id="IPR054698">
    <property type="entry name" value="rSAM_Se_TrsS"/>
</dbReference>
<dbReference type="InterPro" id="IPR034474">
    <property type="entry name" value="Methyltransferase_Class_D"/>
</dbReference>
<keyword evidence="4" id="KW-0411">Iron-sulfur</keyword>
<dbReference type="GO" id="GO:0046872">
    <property type="term" value="F:metal ion binding"/>
    <property type="evidence" value="ECO:0007669"/>
    <property type="project" value="UniProtKB-KW"/>
</dbReference>
<reference evidence="6 7" key="1">
    <citation type="journal article" date="2012" name="Front. Microbiol.">
        <title>Draft Genome Sequence of the Virulent Strain 01-B526 of the Fish Pathogen Aeromonas salmonicida.</title>
        <authorList>
            <person name="Charette S.J."/>
            <person name="Brochu F."/>
            <person name="Boyle B."/>
            <person name="Filion G."/>
            <person name="Tanaka K.H."/>
            <person name="Derome N."/>
        </authorList>
    </citation>
    <scope>NUCLEOTIDE SEQUENCE [LARGE SCALE GENOMIC DNA]</scope>
    <source>
        <strain evidence="6 7">P11</strain>
    </source>
</reference>
<name>A0A1A6AMP8_9CLOT</name>
<dbReference type="InterPro" id="IPR056488">
    <property type="entry name" value="Zn_ribbon_HMPTM"/>
</dbReference>
<dbReference type="InterPro" id="IPR007197">
    <property type="entry name" value="rSAM"/>
</dbReference>
<dbReference type="NCBIfam" id="NF045646">
    <property type="entry name" value="rSAM_Se_TrsS"/>
    <property type="match status" value="1"/>
</dbReference>
<dbReference type="GO" id="GO:0051536">
    <property type="term" value="F:iron-sulfur cluster binding"/>
    <property type="evidence" value="ECO:0007669"/>
    <property type="project" value="UniProtKB-KW"/>
</dbReference>
<dbReference type="InterPro" id="IPR058240">
    <property type="entry name" value="rSAM_sf"/>
</dbReference>
<feature type="domain" description="Radical SAM core" evidence="5">
    <location>
        <begin position="89"/>
        <end position="305"/>
    </location>
</feature>
<dbReference type="InterPro" id="IPR013785">
    <property type="entry name" value="Aldolase_TIM"/>
</dbReference>
<organism evidence="6 7">
    <name type="scientific">Clostridium ragsdalei P11</name>
    <dbReference type="NCBI Taxonomy" id="1353534"/>
    <lineage>
        <taxon>Bacteria</taxon>
        <taxon>Bacillati</taxon>
        <taxon>Bacillota</taxon>
        <taxon>Clostridia</taxon>
        <taxon>Eubacteriales</taxon>
        <taxon>Clostridiaceae</taxon>
        <taxon>Clostridium</taxon>
    </lineage>
</organism>
<accession>A0A1A6AMP8</accession>
<evidence type="ECO:0000313" key="6">
    <source>
        <dbReference type="EMBL" id="OBR91298.1"/>
    </source>
</evidence>
<keyword evidence="3" id="KW-0408">Iron</keyword>
<dbReference type="PANTHER" id="PTHR43306">
    <property type="entry name" value="7,8-DIHYDRO-6-HYDROXYMETHYLPTERIN DIMETHYLTRANSFERASE"/>
    <property type="match status" value="1"/>
</dbReference>
<dbReference type="Pfam" id="PF04055">
    <property type="entry name" value="Radical_SAM"/>
    <property type="match status" value="1"/>
</dbReference>
<proteinExistence type="predicted"/>
<dbReference type="Pfam" id="PF23545">
    <property type="entry name" value="Zn_ribbon_HMPTM"/>
    <property type="match status" value="1"/>
</dbReference>
<evidence type="ECO:0000256" key="2">
    <source>
        <dbReference type="ARBA" id="ARBA00022723"/>
    </source>
</evidence>
<sequence>MKSADIISETQSLCPICLKKIDAKKVLDGNKVYMEKYCPDHGQFRTILWKGNISMKKWIRNKERAYIKNPSTNVQKGCPFDCGLCSEHRQHTCTALIEVTQRCNLKCKFCFADSYAGKEQDIPIEKIKFMYEKLLESSGSCNVQLSGGEPTIRDDLPDIIKLGRKLGFKFIQVNTNGIRMAQDEEYVKKLKISGLSSIFLQFDGTIDLIYRKLRGAELLNFKVKAIENCRKHNIGVVLVPTIVPGINEDNIGEIINFGLNNMPAVRGVHFQPVSYFGRIPFVPKEEQRITLPEIMENIEKQTSGKFKIESMKPPGCENALCSFHGNYIYKDKKELINITNNSKSCCSKNEKAEEGARKAKEFVSRNWSSRKVTNPNTKVKSSKIDSWDKILYNINNYSFSISGMAFQDIWNVDLERVKDCCIHVVSEEGNLIPFCMYNITDAGGNYIYRNCKVKMKMTSLEA</sequence>
<dbReference type="GO" id="GO:0016829">
    <property type="term" value="F:lyase activity"/>
    <property type="evidence" value="ECO:0007669"/>
    <property type="project" value="UniProtKB-KW"/>
</dbReference>
<comment type="caution">
    <text evidence="6">The sequence shown here is derived from an EMBL/GenBank/DDBJ whole genome shotgun (WGS) entry which is preliminary data.</text>
</comment>
<evidence type="ECO:0000313" key="7">
    <source>
        <dbReference type="Proteomes" id="UP000093954"/>
    </source>
</evidence>